<sequence>MKRSCFSGGPLGEAKRPRRKPQLFEAFGHRNGKNRRY</sequence>
<dbReference type="EMBL" id="CP003125">
    <property type="protein sequence ID" value="AEV19709.1"/>
    <property type="molecule type" value="Genomic_DNA"/>
</dbReference>
<protein>
    <submittedName>
        <fullName evidence="2">Uncharacterized protein</fullName>
    </submittedName>
</protein>
<organism evidence="2 3">
    <name type="scientific">Geobacillus thermoleovorans CCB_US3_UF5</name>
    <dbReference type="NCBI Taxonomy" id="1111068"/>
    <lineage>
        <taxon>Bacteria</taxon>
        <taxon>Bacillati</taxon>
        <taxon>Bacillota</taxon>
        <taxon>Bacilli</taxon>
        <taxon>Bacillales</taxon>
        <taxon>Anoxybacillaceae</taxon>
        <taxon>Geobacillus</taxon>
        <taxon>Geobacillus thermoleovorans group</taxon>
    </lineage>
</organism>
<gene>
    <name evidence="2" type="ORF">GTCCBUS3UF5_24040</name>
</gene>
<proteinExistence type="predicted"/>
<evidence type="ECO:0000313" key="2">
    <source>
        <dbReference type="EMBL" id="AEV19709.1"/>
    </source>
</evidence>
<keyword evidence="3" id="KW-1185">Reference proteome</keyword>
<feature type="region of interest" description="Disordered" evidence="1">
    <location>
        <begin position="1"/>
        <end position="37"/>
    </location>
</feature>
<name>A0ABM5MJ34_GEOTH</name>
<reference evidence="2 3" key="1">
    <citation type="submission" date="2011-11" db="EMBL/GenBank/DDBJ databases">
        <title>Complete genome sequence of thermophilic Geobacillus thermoleovorans CCB_US3_UF5.</title>
        <authorList>
            <person name="Muhd Sakaff M.K.L."/>
            <person name="Abdul Rahman A.Y."/>
            <person name="Saito J.A."/>
            <person name="Hou S."/>
            <person name="Alam M."/>
        </authorList>
    </citation>
    <scope>NUCLEOTIDE SEQUENCE [LARGE SCALE GENOMIC DNA]</scope>
    <source>
        <strain evidence="2 3">CCB_US3_UF5</strain>
    </source>
</reference>
<accession>A0ABM5MJ34</accession>
<dbReference type="Proteomes" id="UP000005636">
    <property type="component" value="Chromosome"/>
</dbReference>
<evidence type="ECO:0000313" key="3">
    <source>
        <dbReference type="Proteomes" id="UP000005636"/>
    </source>
</evidence>
<evidence type="ECO:0000256" key="1">
    <source>
        <dbReference type="SAM" id="MobiDB-lite"/>
    </source>
</evidence>